<evidence type="ECO:0000256" key="1">
    <source>
        <dbReference type="ARBA" id="ARBA00001968"/>
    </source>
</evidence>
<evidence type="ECO:0000256" key="2">
    <source>
        <dbReference type="ARBA" id="ARBA00022723"/>
    </source>
</evidence>
<feature type="domain" description="DDE Tnp4" evidence="4">
    <location>
        <begin position="227"/>
        <end position="392"/>
    </location>
</feature>
<evidence type="ECO:0000256" key="3">
    <source>
        <dbReference type="SAM" id="Coils"/>
    </source>
</evidence>
<gene>
    <name evidence="6" type="ORF">WMY93_011290</name>
</gene>
<dbReference type="PANTHER" id="PTHR23080">
    <property type="entry name" value="THAP DOMAIN PROTEIN"/>
    <property type="match status" value="1"/>
</dbReference>
<accession>A0AAW0P624</accession>
<evidence type="ECO:0000313" key="7">
    <source>
        <dbReference type="Proteomes" id="UP001460270"/>
    </source>
</evidence>
<dbReference type="InterPro" id="IPR027805">
    <property type="entry name" value="Transposase_HTH_dom"/>
</dbReference>
<dbReference type="AlphaFoldDB" id="A0AAW0P624"/>
<name>A0AAW0P624_9GOBI</name>
<comment type="cofactor">
    <cofactor evidence="1">
        <name>a divalent metal cation</name>
        <dbReference type="ChEBI" id="CHEBI:60240"/>
    </cofactor>
</comment>
<dbReference type="GO" id="GO:0046872">
    <property type="term" value="F:metal ion binding"/>
    <property type="evidence" value="ECO:0007669"/>
    <property type="project" value="UniProtKB-KW"/>
</dbReference>
<evidence type="ECO:0000313" key="6">
    <source>
        <dbReference type="EMBL" id="KAK7915529.1"/>
    </source>
</evidence>
<proteinExistence type="predicted"/>
<dbReference type="InterPro" id="IPR027806">
    <property type="entry name" value="HARBI1_dom"/>
</dbReference>
<feature type="coiled-coil region" evidence="3">
    <location>
        <begin position="78"/>
        <end position="110"/>
    </location>
</feature>
<keyword evidence="7" id="KW-1185">Reference proteome</keyword>
<sequence>MGYNTATTSDERYNRLKARKDKVAIEESALTQLCLAESDETEPTDSELLHPICKFHLLGSLEGNDMCSKEKAASVKLSERAQQEIDRLLVENLELKLQISKMEINEATFKDNDERVKFYTGLPNFMMLMSLFSCVKDHIKNPPRSKLKPFQKFILVLMKLRLNLHVQDIAHRFNIAPSTVSKCFIAVLDVMYWRMKRIIQWPEREQLHLTMPMEFRHAFGLKCAVLIDCFEIFIERPSCLEERAGTWSSYKHHNTIKILIGITPQGSISFLSECWGGRVSDKHITEHCGLLDKLIPGDMILADRGFDIQDVVGACGAEAKIPAFTKGKSQLSPLELEATRKIAHLRIHVERVIGLLRNKYTILQATLPMDYLTCEAGEVPTAEKMLTVCAALLANRTGTLPRRIHCHSTHMIRENLVWRPYKGISD</sequence>
<feature type="domain" description="Transposase Helix-turn-helix" evidence="5">
    <location>
        <begin position="146"/>
        <end position="196"/>
    </location>
</feature>
<evidence type="ECO:0008006" key="8">
    <source>
        <dbReference type="Google" id="ProtNLM"/>
    </source>
</evidence>
<keyword evidence="3" id="KW-0175">Coiled coil</keyword>
<dbReference type="Proteomes" id="UP001460270">
    <property type="component" value="Unassembled WGS sequence"/>
</dbReference>
<reference evidence="7" key="1">
    <citation type="submission" date="2024-04" db="EMBL/GenBank/DDBJ databases">
        <title>Salinicola lusitanus LLJ914,a marine bacterium isolated from the Okinawa Trough.</title>
        <authorList>
            <person name="Li J."/>
        </authorList>
    </citation>
    <scope>NUCLEOTIDE SEQUENCE [LARGE SCALE GENOMIC DNA]</scope>
</reference>
<organism evidence="6 7">
    <name type="scientific">Mugilogobius chulae</name>
    <name type="common">yellowstripe goby</name>
    <dbReference type="NCBI Taxonomy" id="88201"/>
    <lineage>
        <taxon>Eukaryota</taxon>
        <taxon>Metazoa</taxon>
        <taxon>Chordata</taxon>
        <taxon>Craniata</taxon>
        <taxon>Vertebrata</taxon>
        <taxon>Euteleostomi</taxon>
        <taxon>Actinopterygii</taxon>
        <taxon>Neopterygii</taxon>
        <taxon>Teleostei</taxon>
        <taxon>Neoteleostei</taxon>
        <taxon>Acanthomorphata</taxon>
        <taxon>Gobiaria</taxon>
        <taxon>Gobiiformes</taxon>
        <taxon>Gobioidei</taxon>
        <taxon>Gobiidae</taxon>
        <taxon>Gobionellinae</taxon>
        <taxon>Mugilogobius</taxon>
    </lineage>
</organism>
<dbReference type="Pfam" id="PF13613">
    <property type="entry name" value="HTH_Tnp_4"/>
    <property type="match status" value="1"/>
</dbReference>
<comment type="caution">
    <text evidence="6">The sequence shown here is derived from an EMBL/GenBank/DDBJ whole genome shotgun (WGS) entry which is preliminary data.</text>
</comment>
<evidence type="ECO:0000259" key="4">
    <source>
        <dbReference type="Pfam" id="PF13359"/>
    </source>
</evidence>
<protein>
    <recommendedName>
        <fullName evidence="8">DDE Tnp4 domain-containing protein</fullName>
    </recommendedName>
</protein>
<dbReference type="Pfam" id="PF13359">
    <property type="entry name" value="DDE_Tnp_4"/>
    <property type="match status" value="1"/>
</dbReference>
<keyword evidence="2" id="KW-0479">Metal-binding</keyword>
<evidence type="ECO:0000259" key="5">
    <source>
        <dbReference type="Pfam" id="PF13613"/>
    </source>
</evidence>
<dbReference type="EMBL" id="JBBPFD010000008">
    <property type="protein sequence ID" value="KAK7915529.1"/>
    <property type="molecule type" value="Genomic_DNA"/>
</dbReference>